<gene>
    <name evidence="1" type="ORF">SS1G_07423</name>
</gene>
<dbReference type="RefSeq" id="XP_001591976.1">
    <property type="nucleotide sequence ID" value="XM_001591926.1"/>
</dbReference>
<dbReference type="HOGENOM" id="CLU_2851087_0_0_1"/>
<dbReference type="GeneID" id="5487845"/>
<dbReference type="KEGG" id="ssl:SS1G_07423"/>
<sequence>MAVLSTPREAVQFFAMEKSNTLGTHVGYFSVGNFRAHEMRIDGGVSLVWPSMGAVATPRLHFVLI</sequence>
<dbReference type="Proteomes" id="UP000001312">
    <property type="component" value="Unassembled WGS sequence"/>
</dbReference>
<keyword evidence="2" id="KW-1185">Reference proteome</keyword>
<evidence type="ECO:0000313" key="2">
    <source>
        <dbReference type="Proteomes" id="UP000001312"/>
    </source>
</evidence>
<protein>
    <submittedName>
        <fullName evidence="1">Uncharacterized protein</fullName>
    </submittedName>
</protein>
<reference evidence="2" key="1">
    <citation type="journal article" date="2011" name="PLoS Genet.">
        <title>Genomic analysis of the necrotrophic fungal pathogens Sclerotinia sclerotiorum and Botrytis cinerea.</title>
        <authorList>
            <person name="Amselem J."/>
            <person name="Cuomo C.A."/>
            <person name="van Kan J.A."/>
            <person name="Viaud M."/>
            <person name="Benito E.P."/>
            <person name="Couloux A."/>
            <person name="Coutinho P.M."/>
            <person name="de Vries R.P."/>
            <person name="Dyer P.S."/>
            <person name="Fillinger S."/>
            <person name="Fournier E."/>
            <person name="Gout L."/>
            <person name="Hahn M."/>
            <person name="Kohn L."/>
            <person name="Lapalu N."/>
            <person name="Plummer K.M."/>
            <person name="Pradier J.M."/>
            <person name="Quevillon E."/>
            <person name="Sharon A."/>
            <person name="Simon A."/>
            <person name="ten Have A."/>
            <person name="Tudzynski B."/>
            <person name="Tudzynski P."/>
            <person name="Wincker P."/>
            <person name="Andrew M."/>
            <person name="Anthouard V."/>
            <person name="Beever R.E."/>
            <person name="Beffa R."/>
            <person name="Benoit I."/>
            <person name="Bouzid O."/>
            <person name="Brault B."/>
            <person name="Chen Z."/>
            <person name="Choquer M."/>
            <person name="Collemare J."/>
            <person name="Cotton P."/>
            <person name="Danchin E.G."/>
            <person name="Da Silva C."/>
            <person name="Gautier A."/>
            <person name="Giraud C."/>
            <person name="Giraud T."/>
            <person name="Gonzalez C."/>
            <person name="Grossetete S."/>
            <person name="Guldener U."/>
            <person name="Henrissat B."/>
            <person name="Howlett B.J."/>
            <person name="Kodira C."/>
            <person name="Kretschmer M."/>
            <person name="Lappartient A."/>
            <person name="Leroch M."/>
            <person name="Levis C."/>
            <person name="Mauceli E."/>
            <person name="Neuveglise C."/>
            <person name="Oeser B."/>
            <person name="Pearson M."/>
            <person name="Poulain J."/>
            <person name="Poussereau N."/>
            <person name="Quesneville H."/>
            <person name="Rascle C."/>
            <person name="Schumacher J."/>
            <person name="Segurens B."/>
            <person name="Sexton A."/>
            <person name="Silva E."/>
            <person name="Sirven C."/>
            <person name="Soanes D.M."/>
            <person name="Talbot N.J."/>
            <person name="Templeton M."/>
            <person name="Yandava C."/>
            <person name="Yarden O."/>
            <person name="Zeng Q."/>
            <person name="Rollins J.A."/>
            <person name="Lebrun M.H."/>
            <person name="Dickman M."/>
        </authorList>
    </citation>
    <scope>NUCLEOTIDE SEQUENCE [LARGE SCALE GENOMIC DNA]</scope>
    <source>
        <strain evidence="2">ATCC 18683 / 1980 / Ss-1</strain>
    </source>
</reference>
<accession>A7EQ23</accession>
<evidence type="ECO:0000313" key="1">
    <source>
        <dbReference type="EMBL" id="EDO04939.1"/>
    </source>
</evidence>
<dbReference type="EMBL" id="CH476629">
    <property type="protein sequence ID" value="EDO04939.1"/>
    <property type="molecule type" value="Genomic_DNA"/>
</dbReference>
<dbReference type="InParanoid" id="A7EQ23"/>
<proteinExistence type="predicted"/>
<organism evidence="1 2">
    <name type="scientific">Sclerotinia sclerotiorum (strain ATCC 18683 / 1980 / Ss-1)</name>
    <name type="common">White mold</name>
    <name type="synonym">Whetzelinia sclerotiorum</name>
    <dbReference type="NCBI Taxonomy" id="665079"/>
    <lineage>
        <taxon>Eukaryota</taxon>
        <taxon>Fungi</taxon>
        <taxon>Dikarya</taxon>
        <taxon>Ascomycota</taxon>
        <taxon>Pezizomycotina</taxon>
        <taxon>Leotiomycetes</taxon>
        <taxon>Helotiales</taxon>
        <taxon>Sclerotiniaceae</taxon>
        <taxon>Sclerotinia</taxon>
    </lineage>
</organism>
<dbReference type="AlphaFoldDB" id="A7EQ23"/>
<name>A7EQ23_SCLS1</name>